<feature type="transmembrane region" description="Helical" evidence="29">
    <location>
        <begin position="20"/>
        <end position="46"/>
    </location>
</feature>
<keyword evidence="11" id="KW-0492">Microsome</keyword>
<comment type="catalytic activity">
    <reaction evidence="19">
        <text>(5Z,8Z,11Z,14Z)-eicosatetraenoate + reduced [NADPH--hemoprotein reductase] + O2 = 19-hydroxy-(5Z,8Z,11Z,14Z)-eicosatetraenoate + oxidized [NADPH--hemoprotein reductase] + H2O + H(+)</text>
        <dbReference type="Rhea" id="RHEA:39759"/>
        <dbReference type="Rhea" id="RHEA-COMP:11964"/>
        <dbReference type="Rhea" id="RHEA-COMP:11965"/>
        <dbReference type="ChEBI" id="CHEBI:15377"/>
        <dbReference type="ChEBI" id="CHEBI:15378"/>
        <dbReference type="ChEBI" id="CHEBI:15379"/>
        <dbReference type="ChEBI" id="CHEBI:32395"/>
        <dbReference type="ChEBI" id="CHEBI:57618"/>
        <dbReference type="ChEBI" id="CHEBI:58210"/>
        <dbReference type="ChEBI" id="CHEBI:76627"/>
    </reaction>
    <physiologicalReaction direction="left-to-right" evidence="19">
        <dbReference type="Rhea" id="RHEA:39760"/>
    </physiologicalReaction>
</comment>
<dbReference type="Proteomes" id="UP000683360">
    <property type="component" value="Unassembled WGS sequence"/>
</dbReference>
<keyword evidence="14 27" id="KW-0408">Iron</keyword>
<evidence type="ECO:0000313" key="30">
    <source>
        <dbReference type="EMBL" id="CAG2206037.1"/>
    </source>
</evidence>
<evidence type="ECO:0000256" key="12">
    <source>
        <dbReference type="ARBA" id="ARBA00022989"/>
    </source>
</evidence>
<dbReference type="GO" id="GO:0005789">
    <property type="term" value="C:endoplasmic reticulum membrane"/>
    <property type="evidence" value="ECO:0007669"/>
    <property type="project" value="UniProtKB-SubCell"/>
</dbReference>
<evidence type="ECO:0000256" key="25">
    <source>
        <dbReference type="ARBA" id="ARBA00067282"/>
    </source>
</evidence>
<keyword evidence="16" id="KW-0443">Lipid metabolism</keyword>
<name>A0A8S3RI00_MYTED</name>
<dbReference type="PRINTS" id="PR00463">
    <property type="entry name" value="EP450I"/>
</dbReference>
<dbReference type="FunFam" id="1.10.630.10:FF:000017">
    <property type="entry name" value="cytochrome P450 2U1 isoform X1"/>
    <property type="match status" value="1"/>
</dbReference>
<dbReference type="EMBL" id="CAJPWZ010001037">
    <property type="protein sequence ID" value="CAG2206037.1"/>
    <property type="molecule type" value="Genomic_DNA"/>
</dbReference>
<comment type="catalytic activity">
    <reaction evidence="22">
        <text>an omega-methyl-long-chain fatty acid + reduced [NADPH--hemoprotein reductase] + O2 = an omega-hydroxy-long-chain fatty acid + oxidized [NADPH--hemoprotein reductase] + H2O + H(+)</text>
        <dbReference type="Rhea" id="RHEA:56748"/>
        <dbReference type="Rhea" id="RHEA-COMP:11964"/>
        <dbReference type="Rhea" id="RHEA-COMP:11965"/>
        <dbReference type="ChEBI" id="CHEBI:15377"/>
        <dbReference type="ChEBI" id="CHEBI:15378"/>
        <dbReference type="ChEBI" id="CHEBI:15379"/>
        <dbReference type="ChEBI" id="CHEBI:57618"/>
        <dbReference type="ChEBI" id="CHEBI:58210"/>
        <dbReference type="ChEBI" id="CHEBI:140991"/>
        <dbReference type="ChEBI" id="CHEBI:140992"/>
        <dbReference type="EC" id="1.14.14.80"/>
    </reaction>
    <physiologicalReaction direction="left-to-right" evidence="22">
        <dbReference type="Rhea" id="RHEA:56749"/>
    </physiologicalReaction>
</comment>
<protein>
    <recommendedName>
        <fullName evidence="25">Cytochrome P450 2U1</fullName>
        <ecNumber evidence="24">1.14.14.80</ecNumber>
    </recommendedName>
    <alternativeName>
        <fullName evidence="26">Long-chain fatty acid omega-monooxygenase</fullName>
    </alternativeName>
</protein>
<evidence type="ECO:0000256" key="17">
    <source>
        <dbReference type="ARBA" id="ARBA00023128"/>
    </source>
</evidence>
<comment type="function">
    <text evidence="23">A cytochrome P450 monooxygenase involved in the metabolism of arachidonic acid and its conjugates. Mechanistically, uses molecular oxygen inserting one oxygen atom into a substrate, and reducing the second into a water molecule, with two electrons provided by NADPH via cytochrome P450 reductase (CPR; NADPH-ferrihemoprotein reductase). Acts as an omega and omega-1 hydroxylase for arachidonic acid and possibly for other long chain fatty acids. May modulate the arachidonic acid signaling pathway and play a role in other fatty acid signaling processes. May down-regulate the biological activities of N-arachidonoyl-serotonin, an endocannabinoid that has anti-nociceptive effects through inhibition of fatty acid amide hydrolase FAAH, TRPV1 receptor and T-type calcium channels. Catalyzes C-2 oxidation of the indole ring of N-arachidonoyl-serotonin forming a less active product 2-oxo-N-arachidonoyl-serotonin.</text>
</comment>
<evidence type="ECO:0000256" key="10">
    <source>
        <dbReference type="ARBA" id="ARBA00022824"/>
    </source>
</evidence>
<dbReference type="PRINTS" id="PR00385">
    <property type="entry name" value="P450"/>
</dbReference>
<evidence type="ECO:0000256" key="11">
    <source>
        <dbReference type="ARBA" id="ARBA00022848"/>
    </source>
</evidence>
<keyword evidence="9" id="KW-0999">Mitochondrion inner membrane</keyword>
<keyword evidence="10" id="KW-0256">Endoplasmic reticulum</keyword>
<evidence type="ECO:0000256" key="23">
    <source>
        <dbReference type="ARBA" id="ARBA00058812"/>
    </source>
</evidence>
<comment type="cofactor">
    <cofactor evidence="1 27">
        <name>heme</name>
        <dbReference type="ChEBI" id="CHEBI:30413"/>
    </cofactor>
</comment>
<dbReference type="Gene3D" id="1.10.630.10">
    <property type="entry name" value="Cytochrome P450"/>
    <property type="match status" value="1"/>
</dbReference>
<dbReference type="GO" id="GO:0020037">
    <property type="term" value="F:heme binding"/>
    <property type="evidence" value="ECO:0007669"/>
    <property type="project" value="InterPro"/>
</dbReference>
<organism evidence="30 31">
    <name type="scientific">Mytilus edulis</name>
    <name type="common">Blue mussel</name>
    <dbReference type="NCBI Taxonomy" id="6550"/>
    <lineage>
        <taxon>Eukaryota</taxon>
        <taxon>Metazoa</taxon>
        <taxon>Spiralia</taxon>
        <taxon>Lophotrochozoa</taxon>
        <taxon>Mollusca</taxon>
        <taxon>Bivalvia</taxon>
        <taxon>Autobranchia</taxon>
        <taxon>Pteriomorphia</taxon>
        <taxon>Mytilida</taxon>
        <taxon>Mytiloidea</taxon>
        <taxon>Mytilidae</taxon>
        <taxon>Mytilinae</taxon>
        <taxon>Mytilus</taxon>
    </lineage>
</organism>
<evidence type="ECO:0000256" key="8">
    <source>
        <dbReference type="ARBA" id="ARBA00022723"/>
    </source>
</evidence>
<evidence type="ECO:0000256" key="4">
    <source>
        <dbReference type="ARBA" id="ARBA00004477"/>
    </source>
</evidence>
<dbReference type="GO" id="GO:0102033">
    <property type="term" value="F:long-chain fatty acid omega-hydroxylase activity"/>
    <property type="evidence" value="ECO:0007669"/>
    <property type="project" value="UniProtKB-EC"/>
</dbReference>
<keyword evidence="18 29" id="KW-0472">Membrane</keyword>
<evidence type="ECO:0000256" key="7">
    <source>
        <dbReference type="ARBA" id="ARBA00022692"/>
    </source>
</evidence>
<evidence type="ECO:0000256" key="2">
    <source>
        <dbReference type="ARBA" id="ARBA00004154"/>
    </source>
</evidence>
<evidence type="ECO:0000256" key="21">
    <source>
        <dbReference type="ARBA" id="ARBA00052159"/>
    </source>
</evidence>
<dbReference type="SUPFAM" id="SSF48264">
    <property type="entry name" value="Cytochrome P450"/>
    <property type="match status" value="1"/>
</dbReference>
<keyword evidence="6 27" id="KW-0349">Heme</keyword>
<comment type="similarity">
    <text evidence="5 28">Belongs to the cytochrome P450 family.</text>
</comment>
<dbReference type="GO" id="GO:0006805">
    <property type="term" value="P:xenobiotic metabolic process"/>
    <property type="evidence" value="ECO:0007669"/>
    <property type="project" value="TreeGrafter"/>
</dbReference>
<feature type="binding site" description="axial binding residue" evidence="27">
    <location>
        <position position="460"/>
    </location>
    <ligand>
        <name>heme</name>
        <dbReference type="ChEBI" id="CHEBI:30413"/>
    </ligand>
    <ligandPart>
        <name>Fe</name>
        <dbReference type="ChEBI" id="CHEBI:18248"/>
    </ligandPart>
</feature>
<evidence type="ECO:0000256" key="24">
    <source>
        <dbReference type="ARBA" id="ARBA00066560"/>
    </source>
</evidence>
<comment type="catalytic activity">
    <reaction evidence="20">
        <text>(5Z,8Z,11Z,14Z)-eicosatetraenoate + reduced [NADPH--hemoprotein reductase] + O2 = 20-hydroxy-(5Z,8Z,11Z,14Z)-eicosatetraenoate + oxidized [NADPH--hemoprotein reductase] + H2O + H(+)</text>
        <dbReference type="Rhea" id="RHEA:39755"/>
        <dbReference type="Rhea" id="RHEA-COMP:11964"/>
        <dbReference type="Rhea" id="RHEA-COMP:11965"/>
        <dbReference type="ChEBI" id="CHEBI:15377"/>
        <dbReference type="ChEBI" id="CHEBI:15378"/>
        <dbReference type="ChEBI" id="CHEBI:15379"/>
        <dbReference type="ChEBI" id="CHEBI:32395"/>
        <dbReference type="ChEBI" id="CHEBI:57618"/>
        <dbReference type="ChEBI" id="CHEBI:58210"/>
        <dbReference type="ChEBI" id="CHEBI:76624"/>
    </reaction>
    <physiologicalReaction direction="left-to-right" evidence="20">
        <dbReference type="Rhea" id="RHEA:39756"/>
    </physiologicalReaction>
</comment>
<reference evidence="30" key="1">
    <citation type="submission" date="2021-03" db="EMBL/GenBank/DDBJ databases">
        <authorList>
            <person name="Bekaert M."/>
        </authorList>
    </citation>
    <scope>NUCLEOTIDE SEQUENCE</scope>
</reference>
<dbReference type="GO" id="GO:0005743">
    <property type="term" value="C:mitochondrial inner membrane"/>
    <property type="evidence" value="ECO:0007669"/>
    <property type="project" value="UniProtKB-SubCell"/>
</dbReference>
<evidence type="ECO:0000256" key="26">
    <source>
        <dbReference type="ARBA" id="ARBA00079181"/>
    </source>
</evidence>
<dbReference type="GO" id="GO:0008395">
    <property type="term" value="F:steroid hydroxylase activity"/>
    <property type="evidence" value="ECO:0007669"/>
    <property type="project" value="TreeGrafter"/>
</dbReference>
<evidence type="ECO:0000256" key="19">
    <source>
        <dbReference type="ARBA" id="ARBA00049206"/>
    </source>
</evidence>
<evidence type="ECO:0000256" key="28">
    <source>
        <dbReference type="RuleBase" id="RU000461"/>
    </source>
</evidence>
<dbReference type="GO" id="GO:0006082">
    <property type="term" value="P:organic acid metabolic process"/>
    <property type="evidence" value="ECO:0007669"/>
    <property type="project" value="TreeGrafter"/>
</dbReference>
<evidence type="ECO:0000256" key="5">
    <source>
        <dbReference type="ARBA" id="ARBA00010617"/>
    </source>
</evidence>
<evidence type="ECO:0000256" key="20">
    <source>
        <dbReference type="ARBA" id="ARBA00051320"/>
    </source>
</evidence>
<evidence type="ECO:0000256" key="15">
    <source>
        <dbReference type="ARBA" id="ARBA00023033"/>
    </source>
</evidence>
<keyword evidence="12 29" id="KW-1133">Transmembrane helix</keyword>
<evidence type="ECO:0000256" key="14">
    <source>
        <dbReference type="ARBA" id="ARBA00023004"/>
    </source>
</evidence>
<dbReference type="GO" id="GO:0005506">
    <property type="term" value="F:iron ion binding"/>
    <property type="evidence" value="ECO:0007669"/>
    <property type="project" value="InterPro"/>
</dbReference>
<dbReference type="EC" id="1.14.14.80" evidence="24"/>
<evidence type="ECO:0000256" key="27">
    <source>
        <dbReference type="PIRSR" id="PIRSR602401-1"/>
    </source>
</evidence>
<comment type="caution">
    <text evidence="30">The sequence shown here is derived from an EMBL/GenBank/DDBJ whole genome shotgun (WGS) entry which is preliminary data.</text>
</comment>
<dbReference type="Pfam" id="PF00067">
    <property type="entry name" value="p450"/>
    <property type="match status" value="1"/>
</dbReference>
<proteinExistence type="inferred from homology"/>
<dbReference type="PANTHER" id="PTHR24300">
    <property type="entry name" value="CYTOCHROME P450 508A4-RELATED"/>
    <property type="match status" value="1"/>
</dbReference>
<comment type="catalytic activity">
    <reaction evidence="21">
        <text>N-[(5Z,8Z,11Z,14Z)-eicosatetraenoyl]-serotonin + reduced [NADPH--hemoprotein reductase] + O2 = 2-oxo-N-[(5Z,8Z,11Z,14Z)-eicosatetraenoyl]-serotonin + oxidized [NADPH--hemoprotein reductase] + H2O + H(+)</text>
        <dbReference type="Rhea" id="RHEA:50296"/>
        <dbReference type="Rhea" id="RHEA-COMP:11964"/>
        <dbReference type="Rhea" id="RHEA-COMP:11965"/>
        <dbReference type="ChEBI" id="CHEBI:15377"/>
        <dbReference type="ChEBI" id="CHEBI:15378"/>
        <dbReference type="ChEBI" id="CHEBI:15379"/>
        <dbReference type="ChEBI" id="CHEBI:57618"/>
        <dbReference type="ChEBI" id="CHEBI:58210"/>
        <dbReference type="ChEBI" id="CHEBI:132255"/>
        <dbReference type="ChEBI" id="CHEBI:132256"/>
    </reaction>
    <physiologicalReaction direction="left-to-right" evidence="21">
        <dbReference type="Rhea" id="RHEA:50297"/>
    </physiologicalReaction>
</comment>
<dbReference type="GO" id="GO:0006629">
    <property type="term" value="P:lipid metabolic process"/>
    <property type="evidence" value="ECO:0007669"/>
    <property type="project" value="UniProtKB-KW"/>
</dbReference>
<keyword evidence="7 29" id="KW-0812">Transmembrane</keyword>
<dbReference type="OrthoDB" id="6081913at2759"/>
<dbReference type="InterPro" id="IPR017972">
    <property type="entry name" value="Cyt_P450_CS"/>
</dbReference>
<evidence type="ECO:0000256" key="3">
    <source>
        <dbReference type="ARBA" id="ARBA00004448"/>
    </source>
</evidence>
<keyword evidence="31" id="KW-1185">Reference proteome</keyword>
<evidence type="ECO:0000256" key="13">
    <source>
        <dbReference type="ARBA" id="ARBA00023002"/>
    </source>
</evidence>
<gene>
    <name evidence="30" type="ORF">MEDL_20394</name>
</gene>
<evidence type="ECO:0000256" key="1">
    <source>
        <dbReference type="ARBA" id="ARBA00001971"/>
    </source>
</evidence>
<keyword evidence="15 28" id="KW-0503">Monooxygenase</keyword>
<accession>A0A8S3RI00</accession>
<evidence type="ECO:0000256" key="9">
    <source>
        <dbReference type="ARBA" id="ARBA00022792"/>
    </source>
</evidence>
<keyword evidence="8 27" id="KW-0479">Metal-binding</keyword>
<dbReference type="AlphaFoldDB" id="A0A8S3RI00"/>
<comment type="subcellular location">
    <subcellularLocation>
        <location evidence="4">Endoplasmic reticulum membrane</location>
        <topology evidence="4">Multi-pass membrane protein</topology>
    </subcellularLocation>
    <subcellularLocation>
        <location evidence="2">Microsome membrane</location>
        <topology evidence="2">Multi-pass membrane protein</topology>
    </subcellularLocation>
    <subcellularLocation>
        <location evidence="3">Mitochondrion inner membrane</location>
        <topology evidence="3">Multi-pass membrane protein</topology>
    </subcellularLocation>
</comment>
<evidence type="ECO:0000256" key="22">
    <source>
        <dbReference type="ARBA" id="ARBA00052378"/>
    </source>
</evidence>
<sequence length="634" mass="72858">MRQSNDILDDIQKVSDRRTFPVLSVNMLDLWTVLLGLCVLGLYILWQKTVRNATLPPGPPTVPFVGNLNLKLDNMPENFRNFRRTYGDVFSLILGSNTLVVVNGFEALKEVFVKNGDVTSERADSFITRELSHHKGIVSSSGSLWKEHRTFTLGALREFGFGKKSLESKIIEEAEVLMKLIEEKNGQSFNIRQLLYLSFSNITCSIVFGQRYEYTDKRFMSLLDKIKENTNSVNITMLATTFPFLQYIPGDPFGIKRTVTNADVVRNHLKNIVKEHEETFDENNLRDYVDVYLKRMRSDKDNPKSTFDHQQLTCTIGDLFVAGTDTTSTALQWFIVLLINHPEVQNEMRKEINNVIGTSRYPCTQDKPKLPYTEAVLNEVLRFGCIAPFTLPHGLTKDFNYKGYVIPKGSQLMPNLHSVLYDPEIFDDPEAFRPTRFLDTERKLVNLDKVLAFGLGRRVCLGESLARMEFFLFATILIQRFKLVAADIDNLPSIKGKLGLTLAPVEFSFVLSEYVSCDPFGIKHTIRNVDDVEKHLTLVINEHEETFDEHNLRDYIDIYLKRIKPEKRKTESTFDWRRVCLDEFLDRMEFFLFATTIVQRFKFLPSDPKHLPSTAGKLGVTLAPDDFSFRAVEV</sequence>
<keyword evidence="17" id="KW-0496">Mitochondrion</keyword>
<evidence type="ECO:0000256" key="16">
    <source>
        <dbReference type="ARBA" id="ARBA00023098"/>
    </source>
</evidence>
<dbReference type="PROSITE" id="PS00086">
    <property type="entry name" value="CYTOCHROME_P450"/>
    <property type="match status" value="1"/>
</dbReference>
<dbReference type="PANTHER" id="PTHR24300:SF403">
    <property type="entry name" value="CYTOCHROME P450 306A1"/>
    <property type="match status" value="1"/>
</dbReference>
<dbReference type="InterPro" id="IPR036396">
    <property type="entry name" value="Cyt_P450_sf"/>
</dbReference>
<evidence type="ECO:0000313" key="31">
    <source>
        <dbReference type="Proteomes" id="UP000683360"/>
    </source>
</evidence>
<evidence type="ECO:0000256" key="18">
    <source>
        <dbReference type="ARBA" id="ARBA00023136"/>
    </source>
</evidence>
<dbReference type="InterPro" id="IPR001128">
    <property type="entry name" value="Cyt_P450"/>
</dbReference>
<dbReference type="InterPro" id="IPR050182">
    <property type="entry name" value="Cytochrome_P450_fam2"/>
</dbReference>
<dbReference type="InterPro" id="IPR002401">
    <property type="entry name" value="Cyt_P450_E_grp-I"/>
</dbReference>
<evidence type="ECO:0000256" key="29">
    <source>
        <dbReference type="SAM" id="Phobius"/>
    </source>
</evidence>
<evidence type="ECO:0000256" key="6">
    <source>
        <dbReference type="ARBA" id="ARBA00022617"/>
    </source>
</evidence>
<keyword evidence="13 28" id="KW-0560">Oxidoreductase</keyword>